<dbReference type="EMBL" id="ABCB02000018">
    <property type="protein sequence ID" value="EDO61480.1"/>
    <property type="molecule type" value="Genomic_DNA"/>
</dbReference>
<dbReference type="SUPFAM" id="SSF51735">
    <property type="entry name" value="NAD(P)-binding Rossmann-fold domains"/>
    <property type="match status" value="1"/>
</dbReference>
<evidence type="ECO:0000256" key="1">
    <source>
        <dbReference type="ARBA" id="ARBA00007637"/>
    </source>
</evidence>
<reference evidence="3 4" key="1">
    <citation type="submission" date="2007-08" db="EMBL/GenBank/DDBJ databases">
        <title>Draft genome sequence of Clostridium leptum (DSM 753).</title>
        <authorList>
            <person name="Sudarsanam P."/>
            <person name="Ley R."/>
            <person name="Guruge J."/>
            <person name="Turnbaugh P.J."/>
            <person name="Mahowald M."/>
            <person name="Liep D."/>
            <person name="Gordon J."/>
        </authorList>
    </citation>
    <scope>NUCLEOTIDE SEQUENCE [LARGE SCALE GENOMIC DNA]</scope>
    <source>
        <strain evidence="3 4">DSM 753</strain>
    </source>
</reference>
<dbReference type="InterPro" id="IPR013055">
    <property type="entry name" value="Tachy_Neuro_lke_CS"/>
</dbReference>
<evidence type="ECO:0000259" key="2">
    <source>
        <dbReference type="Pfam" id="PF01370"/>
    </source>
</evidence>
<dbReference type="PROSITE" id="PS00267">
    <property type="entry name" value="TACHYKININ"/>
    <property type="match status" value="1"/>
</dbReference>
<dbReference type="AlphaFoldDB" id="A7VTI4"/>
<proteinExistence type="inferred from homology"/>
<dbReference type="InterPro" id="IPR036291">
    <property type="entry name" value="NAD(P)-bd_dom_sf"/>
</dbReference>
<dbReference type="Proteomes" id="UP000003490">
    <property type="component" value="Unassembled WGS sequence"/>
</dbReference>
<sequence length="346" mass="38999">MLKALFIGGTGIISSGITRALAENADWELTILNRGKRAMEVPENVRVWTGDIDNREAVEKLLEGQFFDVVADFIAFTPEQVKRDLGYFRGKCGQYFFIGTGSAYQKPLMSPVITESTPLKNPYWQYSRDKIACEELLMAENRSSGFPVTIVRPAHVYYERMMPFAIGGDTEFWQVICRMRQGKPVIVPGDGTSLWTLTHNQDFAKGFIGLMGNIHAVGEVVQITTDEVLTWNQIYRLSAQALGVEARLVHISSDFLIACDPSLEGPLLGDKSVSVMFDNSKLKRLVPGFHAEIRYDQGVRRTADYVLSHPEVQIPNPEFDQWCDDVIEAHSLGMQSFIARHPRKYL</sequence>
<dbReference type="HOGENOM" id="CLU_065334_0_0_9"/>
<comment type="caution">
    <text evidence="3">The sequence shown here is derived from an EMBL/GenBank/DDBJ whole genome shotgun (WGS) entry which is preliminary data.</text>
</comment>
<accession>A7VTI4</accession>
<dbReference type="Pfam" id="PF01370">
    <property type="entry name" value="Epimerase"/>
    <property type="match status" value="1"/>
</dbReference>
<gene>
    <name evidence="3" type="ORF">CLOLEP_01876</name>
</gene>
<name>A7VTI4_9FIRM</name>
<dbReference type="PANTHER" id="PTHR43000">
    <property type="entry name" value="DTDP-D-GLUCOSE 4,6-DEHYDRATASE-RELATED"/>
    <property type="match status" value="1"/>
</dbReference>
<dbReference type="CDD" id="cd05265">
    <property type="entry name" value="SDR_a1"/>
    <property type="match status" value="1"/>
</dbReference>
<comment type="similarity">
    <text evidence="1">Belongs to the NAD(P)-dependent epimerase/dehydratase family.</text>
</comment>
<feature type="domain" description="NAD-dependent epimerase/dehydratase" evidence="2">
    <location>
        <begin position="5"/>
        <end position="216"/>
    </location>
</feature>
<protein>
    <submittedName>
        <fullName evidence="3">NAD dependent epimerase/dehydratase family protein</fullName>
    </submittedName>
</protein>
<dbReference type="InterPro" id="IPR001509">
    <property type="entry name" value="Epimerase_deHydtase"/>
</dbReference>
<organism evidence="3 4">
    <name type="scientific">[Clostridium] leptum DSM 753</name>
    <dbReference type="NCBI Taxonomy" id="428125"/>
    <lineage>
        <taxon>Bacteria</taxon>
        <taxon>Bacillati</taxon>
        <taxon>Bacillota</taxon>
        <taxon>Clostridia</taxon>
        <taxon>Eubacteriales</taxon>
        <taxon>Oscillospiraceae</taxon>
        <taxon>Oscillospiraceae incertae sedis</taxon>
    </lineage>
</organism>
<dbReference type="eggNOG" id="COG0451">
    <property type="taxonomic scope" value="Bacteria"/>
</dbReference>
<evidence type="ECO:0000313" key="4">
    <source>
        <dbReference type="Proteomes" id="UP000003490"/>
    </source>
</evidence>
<evidence type="ECO:0000313" key="3">
    <source>
        <dbReference type="EMBL" id="EDO61480.1"/>
    </source>
</evidence>
<reference evidence="3 4" key="2">
    <citation type="submission" date="2007-08" db="EMBL/GenBank/DDBJ databases">
        <authorList>
            <person name="Fulton L."/>
            <person name="Clifton S."/>
            <person name="Fulton B."/>
            <person name="Xu J."/>
            <person name="Minx P."/>
            <person name="Pepin K.H."/>
            <person name="Johnson M."/>
            <person name="Thiruvilangam P."/>
            <person name="Bhonagiri V."/>
            <person name="Nash W.E."/>
            <person name="Wang C."/>
            <person name="Mardis E.R."/>
            <person name="Wilson R.K."/>
        </authorList>
    </citation>
    <scope>NUCLEOTIDE SEQUENCE [LARGE SCALE GENOMIC DNA]</scope>
    <source>
        <strain evidence="3 4">DSM 753</strain>
    </source>
</reference>
<dbReference type="Gene3D" id="3.40.50.720">
    <property type="entry name" value="NAD(P)-binding Rossmann-like Domain"/>
    <property type="match status" value="1"/>
</dbReference>